<comment type="caution">
    <text evidence="1">The sequence shown here is derived from an EMBL/GenBank/DDBJ whole genome shotgun (WGS) entry which is preliminary data.</text>
</comment>
<name>A0ABN2STG8_9ACTN</name>
<evidence type="ECO:0000313" key="1">
    <source>
        <dbReference type="EMBL" id="GAA1991871.1"/>
    </source>
</evidence>
<keyword evidence="2" id="KW-1185">Reference proteome</keyword>
<dbReference type="EMBL" id="BAAAPC010000006">
    <property type="protein sequence ID" value="GAA1991871.1"/>
    <property type="molecule type" value="Genomic_DNA"/>
</dbReference>
<evidence type="ECO:0000313" key="2">
    <source>
        <dbReference type="Proteomes" id="UP001501585"/>
    </source>
</evidence>
<sequence>MWTCSLCGLPDVAEMLAERTGERLWLCGECESVWLEGDDLAEPPFSSRTDYEPCGGASWDEFRAVTTDPAHHP</sequence>
<reference evidence="1 2" key="1">
    <citation type="journal article" date="2019" name="Int. J. Syst. Evol. Microbiol.">
        <title>The Global Catalogue of Microorganisms (GCM) 10K type strain sequencing project: providing services to taxonomists for standard genome sequencing and annotation.</title>
        <authorList>
            <consortium name="The Broad Institute Genomics Platform"/>
            <consortium name="The Broad Institute Genome Sequencing Center for Infectious Disease"/>
            <person name="Wu L."/>
            <person name="Ma J."/>
        </authorList>
    </citation>
    <scope>NUCLEOTIDE SEQUENCE [LARGE SCALE GENOMIC DNA]</scope>
    <source>
        <strain evidence="1 2">JCM 15313</strain>
    </source>
</reference>
<gene>
    <name evidence="1" type="ORF">GCM10009799_17200</name>
</gene>
<dbReference type="Proteomes" id="UP001501585">
    <property type="component" value="Unassembled WGS sequence"/>
</dbReference>
<proteinExistence type="predicted"/>
<accession>A0ABN2STG8</accession>
<evidence type="ECO:0008006" key="3">
    <source>
        <dbReference type="Google" id="ProtNLM"/>
    </source>
</evidence>
<dbReference type="RefSeq" id="WP_344108105.1">
    <property type="nucleotide sequence ID" value="NZ_BAAAPC010000006.1"/>
</dbReference>
<organism evidence="1 2">
    <name type="scientific">Nocardiopsis rhodophaea</name>
    <dbReference type="NCBI Taxonomy" id="280238"/>
    <lineage>
        <taxon>Bacteria</taxon>
        <taxon>Bacillati</taxon>
        <taxon>Actinomycetota</taxon>
        <taxon>Actinomycetes</taxon>
        <taxon>Streptosporangiales</taxon>
        <taxon>Nocardiopsidaceae</taxon>
        <taxon>Nocardiopsis</taxon>
    </lineage>
</organism>
<protein>
    <recommendedName>
        <fullName evidence="3">Transcription factor zinc-finger domain-containing protein</fullName>
    </recommendedName>
</protein>